<accession>A0A378F4T6</accession>
<dbReference type="Pfam" id="PF00378">
    <property type="entry name" value="ECH_1"/>
    <property type="match status" value="1"/>
</dbReference>
<comment type="similarity">
    <text evidence="1">Belongs to the enoyl-CoA hydratase/isomerase family.</text>
</comment>
<keyword evidence="2" id="KW-0456">Lyase</keyword>
<organism evidence="2 3">
    <name type="scientific">Klebsiella pneumoniae</name>
    <dbReference type="NCBI Taxonomy" id="573"/>
    <lineage>
        <taxon>Bacteria</taxon>
        <taxon>Pseudomonadati</taxon>
        <taxon>Pseudomonadota</taxon>
        <taxon>Gammaproteobacteria</taxon>
        <taxon>Enterobacterales</taxon>
        <taxon>Enterobacteriaceae</taxon>
        <taxon>Klebsiella/Raoultella group</taxon>
        <taxon>Klebsiella</taxon>
        <taxon>Klebsiella pneumoniae complex</taxon>
    </lineage>
</organism>
<gene>
    <name evidence="2" type="primary">echA8_1</name>
    <name evidence="2" type="ORF">NCTC9617_00509</name>
</gene>
<dbReference type="GO" id="GO:0004300">
    <property type="term" value="F:enoyl-CoA hydratase activity"/>
    <property type="evidence" value="ECO:0007669"/>
    <property type="project" value="UniProtKB-EC"/>
</dbReference>
<evidence type="ECO:0000256" key="1">
    <source>
        <dbReference type="ARBA" id="ARBA00005254"/>
    </source>
</evidence>
<sequence length="115" mass="12360">MSDLLIHRHGRVLQLTLNRPQARNALNNALLTQIAEALEAAAVDDSVGVCVIRGNARFFAAGADLNEMAEKDLPAPWMIFAHGYGRESMLLLSRSSPRSTAMPSAPAASWPCCAT</sequence>
<protein>
    <submittedName>
        <fullName evidence="2">Phenylacetate degradation enoyl-CoA hydratase PaaA</fullName>
        <ecNumber evidence="2">4.2.1.17</ecNumber>
    </submittedName>
</protein>
<dbReference type="CDD" id="cd06558">
    <property type="entry name" value="crotonase-like"/>
    <property type="match status" value="1"/>
</dbReference>
<dbReference type="PANTHER" id="PTHR43802">
    <property type="entry name" value="ENOYL-COA HYDRATASE"/>
    <property type="match status" value="1"/>
</dbReference>
<name>A0A378F4T6_KLEPN</name>
<dbReference type="SUPFAM" id="SSF52096">
    <property type="entry name" value="ClpP/crotonase"/>
    <property type="match status" value="1"/>
</dbReference>
<dbReference type="EMBL" id="UGNC01000004">
    <property type="protein sequence ID" value="STW38988.1"/>
    <property type="molecule type" value="Genomic_DNA"/>
</dbReference>
<dbReference type="Proteomes" id="UP000255167">
    <property type="component" value="Unassembled WGS sequence"/>
</dbReference>
<evidence type="ECO:0000313" key="2">
    <source>
        <dbReference type="EMBL" id="STW38988.1"/>
    </source>
</evidence>
<dbReference type="AlphaFoldDB" id="A0A378F4T6"/>
<dbReference type="InterPro" id="IPR001753">
    <property type="entry name" value="Enoyl-CoA_hydra/iso"/>
</dbReference>
<evidence type="ECO:0000313" key="3">
    <source>
        <dbReference type="Proteomes" id="UP000255167"/>
    </source>
</evidence>
<dbReference type="Gene3D" id="3.90.226.10">
    <property type="entry name" value="2-enoyl-CoA Hydratase, Chain A, domain 1"/>
    <property type="match status" value="1"/>
</dbReference>
<dbReference type="PANTHER" id="PTHR43802:SF1">
    <property type="entry name" value="IP11341P-RELATED"/>
    <property type="match status" value="1"/>
</dbReference>
<dbReference type="InterPro" id="IPR029045">
    <property type="entry name" value="ClpP/crotonase-like_dom_sf"/>
</dbReference>
<proteinExistence type="inferred from homology"/>
<dbReference type="EC" id="4.2.1.17" evidence="2"/>
<reference evidence="2 3" key="1">
    <citation type="submission" date="2018-06" db="EMBL/GenBank/DDBJ databases">
        <authorList>
            <consortium name="Pathogen Informatics"/>
            <person name="Doyle S."/>
        </authorList>
    </citation>
    <scope>NUCLEOTIDE SEQUENCE [LARGE SCALE GENOMIC DNA]</scope>
    <source>
        <strain evidence="2 3">NCTC9617</strain>
    </source>
</reference>